<feature type="compositionally biased region" description="Acidic residues" evidence="2">
    <location>
        <begin position="734"/>
        <end position="746"/>
    </location>
</feature>
<evidence type="ECO:0000313" key="5">
    <source>
        <dbReference type="EMBL" id="KAF1844626.1"/>
    </source>
</evidence>
<evidence type="ECO:0000259" key="4">
    <source>
        <dbReference type="Pfam" id="PF24564"/>
    </source>
</evidence>
<accession>A0A9P4L735</accession>
<feature type="domain" description="DUF7605" evidence="4">
    <location>
        <begin position="1025"/>
        <end position="1189"/>
    </location>
</feature>
<feature type="region of interest" description="Disordered" evidence="2">
    <location>
        <begin position="247"/>
        <end position="269"/>
    </location>
</feature>
<feature type="region of interest" description="Disordered" evidence="2">
    <location>
        <begin position="715"/>
        <end position="761"/>
    </location>
</feature>
<keyword evidence="1" id="KW-0175">Coiled coil</keyword>
<feature type="compositionally biased region" description="Acidic residues" evidence="2">
    <location>
        <begin position="1312"/>
        <end position="1321"/>
    </location>
</feature>
<dbReference type="PANTHER" id="PTHR36681:SF3">
    <property type="entry name" value="NUCLEAR GTPASE, GERMINAL CENTER-ASSOCIATED, TANDEM DUPLICATE 3"/>
    <property type="match status" value="1"/>
</dbReference>
<feature type="compositionally biased region" description="Low complexity" evidence="2">
    <location>
        <begin position="149"/>
        <end position="163"/>
    </location>
</feature>
<feature type="compositionally biased region" description="Polar residues" evidence="2">
    <location>
        <begin position="200"/>
        <end position="221"/>
    </location>
</feature>
<evidence type="ECO:0000259" key="3">
    <source>
        <dbReference type="Pfam" id="PF00350"/>
    </source>
</evidence>
<comment type="caution">
    <text evidence="5">The sequence shown here is derived from an EMBL/GenBank/DDBJ whole genome shotgun (WGS) entry which is preliminary data.</text>
</comment>
<dbReference type="GeneID" id="63845796"/>
<keyword evidence="6" id="KW-1185">Reference proteome</keyword>
<dbReference type="EMBL" id="ML976616">
    <property type="protein sequence ID" value="KAF1844626.1"/>
    <property type="molecule type" value="Genomic_DNA"/>
</dbReference>
<evidence type="ECO:0000313" key="6">
    <source>
        <dbReference type="Proteomes" id="UP000800039"/>
    </source>
</evidence>
<feature type="compositionally biased region" description="Basic residues" evidence="2">
    <location>
        <begin position="715"/>
        <end position="730"/>
    </location>
</feature>
<dbReference type="Gene3D" id="3.40.50.300">
    <property type="entry name" value="P-loop containing nucleotide triphosphate hydrolases"/>
    <property type="match status" value="2"/>
</dbReference>
<dbReference type="OrthoDB" id="3598281at2759"/>
<dbReference type="InterPro" id="IPR027417">
    <property type="entry name" value="P-loop_NTPase"/>
</dbReference>
<sequence length="1366" mass="153616">MMDWDGFQQRARAVVPSQELKPKRCWIGVLNHEKGLEEELEGDDFVWMIGHSKIPIQMIIGVYEKRHGNRGFQLRFKDVKVDKSDNVRSFLRPGDDLVLFLATDLDTTYTRVQSSDPQLFQGSTYLQADIASRTQGTTHTPLASRAKDGSATAGAESSSSTRAQSMVPPMTPIAKYQENGTIGSPQFPSNRESHVPTSGRVESSSNTVPEPLSTQHAQNASKGAAQPAPYQSPYSELKTVIDEPAIGPKWNGVKEERHSPPPYQTPVKESAHLFDPDSLFNREPSPLSQDESPLTDRHIRTIIDQQNPDILDAGVARSMVVLEKLRQKFLQYALFHVDAQSWVLAIEKLVPLAERKRTVVGVVGNTGAGKSSVINAMLDEERLVPTNCMRACTAVVTEISWNNSTDTSSKYRAEIEFISPKDWEKELNVLTQEFLTENGSLSREASDPNSDAGIAWAKFHSVYPKLPKDSLGELTVPGLMSERGVVNILGTTKEICTAMPGPFYRELQKYVDSREKITKRDKEKDKSKQREKKTFEMEYWPLIKVVKIYTKSSALSTGAVIVDLPGIHDSNAARSAVAQGYMKQCTGLWIVAPINRAVDDKAAKTLLGDSFKRQLKYDGGFSGVTFICSKTDDISITEAMDSLELGDEVAEFEEQEDQYKQQIETIQDKITELRESQAAHQFGLRNTADEIEVWEGLQENLNEGNVVFAPLPKTNKRRKGSLSKQSRKKRQTYDDDDDDDDDFLASDDDRSGDGSDFDDEVMFEETRTRLTEADIKNKLKELRETKKSARREGSQIKASIEELRPSIRDIQMKIADIKGQVSRICIAGRNEYSKTAIQQDFAAGIKEIDQENAAEEDEDNFNPDEELRDYDKVARSLPVFCVSGRAYQKMCGRLQKDDNVPGFLTPEETEIPQLQAHCRKLTEGGRIQTCRTFLLSLCQLLTTFNLWVSADGTDAKMTDDDKRKQVEYLKRRLKELDTGLREAVRACIQELWAEMKNQIFDKYPELINDAIEAAPNTASAWGYKDMGGLAWATYKAVVRRNGAYHSSTAGHRDFNADLVNPILKKLATGWERTFTRRLPRAFDTYIANSGKILHAFHKAIEERAHENGVSLANLSILKTQIQTYEQLYKDLGAVLIEQMTALQREANRDFTPTIANIMHSVYDVCAFEHGQGSYKRMKEHMKNHVEHERHEMFYKATRTVEKHLGQMCKALQNSMETKADDIFLQMNRDYMQVLGGVVHHQPLMIQTTEETNLRSDVREILRGIEAEFEPIANGQLDVLGGVQSEGLVMDTQEPTIIEDEHDGVFESAMETTDVDANEDSFVDGNNDTMLTEPTPQKSTDKDAGTHDGDSRSLPTPFSGDDMDEGT</sequence>
<feature type="coiled-coil region" evidence="1">
    <location>
        <begin position="772"/>
        <end position="799"/>
    </location>
</feature>
<dbReference type="Pfam" id="PF00350">
    <property type="entry name" value="Dynamin_N"/>
    <property type="match status" value="1"/>
</dbReference>
<dbReference type="PANTHER" id="PTHR36681">
    <property type="entry name" value="NUCLEAR GTPASE, GERMINAL CENTER-ASSOCIATED, TANDEM DUPLICATE 3"/>
    <property type="match status" value="1"/>
</dbReference>
<gene>
    <name evidence="5" type="ORF">K460DRAFT_282081</name>
</gene>
<feature type="region of interest" description="Disordered" evidence="2">
    <location>
        <begin position="1312"/>
        <end position="1366"/>
    </location>
</feature>
<dbReference type="Proteomes" id="UP000800039">
    <property type="component" value="Unassembled WGS sequence"/>
</dbReference>
<proteinExistence type="predicted"/>
<reference evidence="5" key="1">
    <citation type="submission" date="2020-01" db="EMBL/GenBank/DDBJ databases">
        <authorList>
            <consortium name="DOE Joint Genome Institute"/>
            <person name="Haridas S."/>
            <person name="Albert R."/>
            <person name="Binder M."/>
            <person name="Bloem J."/>
            <person name="Labutti K."/>
            <person name="Salamov A."/>
            <person name="Andreopoulos B."/>
            <person name="Baker S.E."/>
            <person name="Barry K."/>
            <person name="Bills G."/>
            <person name="Bluhm B.H."/>
            <person name="Cannon C."/>
            <person name="Castanera R."/>
            <person name="Culley D.E."/>
            <person name="Daum C."/>
            <person name="Ezra D."/>
            <person name="Gonzalez J.B."/>
            <person name="Henrissat B."/>
            <person name="Kuo A."/>
            <person name="Liang C."/>
            <person name="Lipzen A."/>
            <person name="Lutzoni F."/>
            <person name="Magnuson J."/>
            <person name="Mondo S."/>
            <person name="Nolan M."/>
            <person name="Ohm R."/>
            <person name="Pangilinan J."/>
            <person name="Park H.-J."/>
            <person name="Ramirez L."/>
            <person name="Alfaro M."/>
            <person name="Sun H."/>
            <person name="Tritt A."/>
            <person name="Yoshinaga Y."/>
            <person name="Zwiers L.-H."/>
            <person name="Turgeon B.G."/>
            <person name="Goodwin S.B."/>
            <person name="Spatafora J.W."/>
            <person name="Crous P.W."/>
            <person name="Grigoriev I.V."/>
        </authorList>
    </citation>
    <scope>NUCLEOTIDE SEQUENCE</scope>
    <source>
        <strain evidence="5">CBS 394.84</strain>
    </source>
</reference>
<feature type="coiled-coil region" evidence="1">
    <location>
        <begin position="642"/>
        <end position="676"/>
    </location>
</feature>
<evidence type="ECO:0008006" key="7">
    <source>
        <dbReference type="Google" id="ProtNLM"/>
    </source>
</evidence>
<feature type="region of interest" description="Disordered" evidence="2">
    <location>
        <begin position="134"/>
        <end position="230"/>
    </location>
</feature>
<dbReference type="SUPFAM" id="SSF52540">
    <property type="entry name" value="P-loop containing nucleoside triphosphate hydrolases"/>
    <property type="match status" value="1"/>
</dbReference>
<feature type="compositionally biased region" description="Basic and acidic residues" evidence="2">
    <location>
        <begin position="1338"/>
        <end position="1350"/>
    </location>
</feature>
<organism evidence="5 6">
    <name type="scientific">Cucurbitaria berberidis CBS 394.84</name>
    <dbReference type="NCBI Taxonomy" id="1168544"/>
    <lineage>
        <taxon>Eukaryota</taxon>
        <taxon>Fungi</taxon>
        <taxon>Dikarya</taxon>
        <taxon>Ascomycota</taxon>
        <taxon>Pezizomycotina</taxon>
        <taxon>Dothideomycetes</taxon>
        <taxon>Pleosporomycetidae</taxon>
        <taxon>Pleosporales</taxon>
        <taxon>Pleosporineae</taxon>
        <taxon>Cucurbitariaceae</taxon>
        <taxon>Cucurbitaria</taxon>
    </lineage>
</organism>
<feature type="compositionally biased region" description="Polar residues" evidence="2">
    <location>
        <begin position="178"/>
        <end position="190"/>
    </location>
</feature>
<protein>
    <recommendedName>
        <fullName evidence="7">Nuclear GTPase SLIP-GC</fullName>
    </recommendedName>
</protein>
<evidence type="ECO:0000256" key="2">
    <source>
        <dbReference type="SAM" id="MobiDB-lite"/>
    </source>
</evidence>
<dbReference type="InterPro" id="IPR056024">
    <property type="entry name" value="DUF7605"/>
</dbReference>
<feature type="compositionally biased region" description="Polar residues" evidence="2">
    <location>
        <begin position="1323"/>
        <end position="1337"/>
    </location>
</feature>
<dbReference type="Pfam" id="PF24564">
    <property type="entry name" value="DUF7605"/>
    <property type="match status" value="1"/>
</dbReference>
<dbReference type="RefSeq" id="XP_040787189.1">
    <property type="nucleotide sequence ID" value="XM_040928543.1"/>
</dbReference>
<evidence type="ECO:0000256" key="1">
    <source>
        <dbReference type="SAM" id="Coils"/>
    </source>
</evidence>
<dbReference type="InterPro" id="IPR045063">
    <property type="entry name" value="Dynamin_N"/>
</dbReference>
<name>A0A9P4L735_9PLEO</name>
<feature type="domain" description="Dynamin N-terminal" evidence="3">
    <location>
        <begin position="360"/>
        <end position="606"/>
    </location>
</feature>